<reference evidence="2 3" key="1">
    <citation type="journal article" date="2014" name="PLoS Genet.">
        <title>Phylogenetically driven sequencing of extremely halophilic archaea reveals strategies for static and dynamic osmo-response.</title>
        <authorList>
            <person name="Becker E.A."/>
            <person name="Seitzer P.M."/>
            <person name="Tritt A."/>
            <person name="Larsen D."/>
            <person name="Krusor M."/>
            <person name="Yao A.I."/>
            <person name="Wu D."/>
            <person name="Madern D."/>
            <person name="Eisen J.A."/>
            <person name="Darling A.E."/>
            <person name="Facciotti M.T."/>
        </authorList>
    </citation>
    <scope>NUCLEOTIDE SEQUENCE [LARGE SCALE GENOMIC DNA]</scope>
    <source>
        <strain evidence="2 3">DSM 19288</strain>
    </source>
</reference>
<name>M0EMW6_9EURY</name>
<comment type="caution">
    <text evidence="2">The sequence shown here is derived from an EMBL/GenBank/DDBJ whole genome shotgun (WGS) entry which is preliminary data.</text>
</comment>
<evidence type="ECO:0000313" key="3">
    <source>
        <dbReference type="Proteomes" id="UP000011586"/>
    </source>
</evidence>
<sequence>MFAGSFVFTLMNLDQFTLLIVPAWLQVVLALPYVVAVFTFGTIAGAVSGWRHSRWSLAARIHQTVLAGLALLFIWQLTVLGFLP</sequence>
<feature type="transmembrane region" description="Helical" evidence="1">
    <location>
        <begin position="20"/>
        <end position="44"/>
    </location>
</feature>
<proteinExistence type="predicted"/>
<evidence type="ECO:0000256" key="1">
    <source>
        <dbReference type="SAM" id="Phobius"/>
    </source>
</evidence>
<keyword evidence="1" id="KW-0812">Transmembrane</keyword>
<accession>M0EMW6</accession>
<dbReference type="EMBL" id="AOJK01000003">
    <property type="protein sequence ID" value="ELZ49055.1"/>
    <property type="molecule type" value="Genomic_DNA"/>
</dbReference>
<keyword evidence="1" id="KW-0472">Membrane</keyword>
<evidence type="ECO:0000313" key="2">
    <source>
        <dbReference type="EMBL" id="ELZ49055.1"/>
    </source>
</evidence>
<organism evidence="2 3">
    <name type="scientific">Halorubrum californiense DSM 19288</name>
    <dbReference type="NCBI Taxonomy" id="1227465"/>
    <lineage>
        <taxon>Archaea</taxon>
        <taxon>Methanobacteriati</taxon>
        <taxon>Methanobacteriota</taxon>
        <taxon>Stenosarchaea group</taxon>
        <taxon>Halobacteria</taxon>
        <taxon>Halobacteriales</taxon>
        <taxon>Haloferacaceae</taxon>
        <taxon>Halorubrum</taxon>
    </lineage>
</organism>
<dbReference type="Proteomes" id="UP000011586">
    <property type="component" value="Unassembled WGS sequence"/>
</dbReference>
<dbReference type="AlphaFoldDB" id="M0EMW6"/>
<gene>
    <name evidence="2" type="ORF">C463_00405</name>
</gene>
<keyword evidence="1" id="KW-1133">Transmembrane helix</keyword>
<protein>
    <submittedName>
        <fullName evidence="2">Uncharacterized protein</fullName>
    </submittedName>
</protein>
<keyword evidence="3" id="KW-1185">Reference proteome</keyword>
<feature type="transmembrane region" description="Helical" evidence="1">
    <location>
        <begin position="65"/>
        <end position="83"/>
    </location>
</feature>
<dbReference type="STRING" id="1227465.C463_00405"/>